<evidence type="ECO:0000313" key="5">
    <source>
        <dbReference type="EMBL" id="OAP50221.1"/>
    </source>
</evidence>
<accession>A0A178YSF8</accession>
<feature type="domain" description="Phosphomevalonate dehydratase small subunit-like" evidence="3">
    <location>
        <begin position="22"/>
        <end position="106"/>
    </location>
</feature>
<protein>
    <recommendedName>
        <fullName evidence="7">2-methyl-cis-aconitate hydratase</fullName>
    </recommendedName>
</protein>
<dbReference type="Proteomes" id="UP000078507">
    <property type="component" value="Unassembled WGS sequence"/>
</dbReference>
<organism evidence="5 6">
    <name type="scientific">Sinorhizobium saheli</name>
    <dbReference type="NCBI Taxonomy" id="36856"/>
    <lineage>
        <taxon>Bacteria</taxon>
        <taxon>Pseudomonadati</taxon>
        <taxon>Pseudomonadota</taxon>
        <taxon>Alphaproteobacteria</taxon>
        <taxon>Hyphomicrobiales</taxon>
        <taxon>Rhizobiaceae</taxon>
        <taxon>Sinorhizobium/Ensifer group</taxon>
        <taxon>Sinorhizobium</taxon>
    </lineage>
</organism>
<feature type="domain" description="Phosphomevalonate dehydratase large subunit-like" evidence="4">
    <location>
        <begin position="155"/>
        <end position="556"/>
    </location>
</feature>
<dbReference type="AlphaFoldDB" id="A0A178YSF8"/>
<dbReference type="CDD" id="cd01356">
    <property type="entry name" value="AcnX_swivel"/>
    <property type="match status" value="1"/>
</dbReference>
<evidence type="ECO:0000256" key="2">
    <source>
        <dbReference type="ARBA" id="ARBA00023239"/>
    </source>
</evidence>
<dbReference type="PIRSF" id="PIRSF036630">
    <property type="entry name" value="UCP036630"/>
    <property type="match status" value="1"/>
</dbReference>
<comment type="caution">
    <text evidence="5">The sequence shown here is derived from an EMBL/GenBank/DDBJ whole genome shotgun (WGS) entry which is preliminary data.</text>
</comment>
<dbReference type="SUPFAM" id="SSF52016">
    <property type="entry name" value="LeuD/IlvD-like"/>
    <property type="match status" value="1"/>
</dbReference>
<evidence type="ECO:0000256" key="1">
    <source>
        <dbReference type="ARBA" id="ARBA00023004"/>
    </source>
</evidence>
<dbReference type="STRING" id="36856.ATB98_12420"/>
<keyword evidence="2" id="KW-0456">Lyase</keyword>
<keyword evidence="6" id="KW-1185">Reference proteome</keyword>
<dbReference type="RefSeq" id="WP_066868272.1">
    <property type="nucleotide sequence ID" value="NZ_LNQB01000042.1"/>
</dbReference>
<evidence type="ECO:0000259" key="3">
    <source>
        <dbReference type="Pfam" id="PF01989"/>
    </source>
</evidence>
<dbReference type="EMBL" id="LNQB01000042">
    <property type="protein sequence ID" value="OAP50221.1"/>
    <property type="molecule type" value="Genomic_DNA"/>
</dbReference>
<sequence>MQGECLVSGVGAGELLFSDVGLSFMGGVHPMTGVVIDTHHPLHGQSLCGKILAIPSGRGSCAGSLAIFELIMNGHAPRALVFQHKETILTLGVVIAKELFGKSIPVICLSPDDFASLSEAPHAVVHDGRVDLHRAAPSIPVDESGSAALDLEGFELSEVDRRLLDGEFGEAGRLAMRIIIRTAQIEGASNLIDVDMAHIDGCFYHGPGVLQFARRLLELGGRVRIRSTMNALCVDRRLWQGLGVDPRLGNPSDELADAYRAMGVEPTYTCAPYLLDEAPAFGQRIAWAESNAVVFANSVLGARTMKFPDYLDILVAMTGRAPNADCYLADKRLATLLVDVPRPDVLDDSFWPALGYHVGKIATNDIPVLAGLEGLPVSHDDLKAFGAAFATTSAVAMFHIVGATPEAGTVDQATGGLSSVRRHRVTVEALTETWHELNNAPSADVDLVSLGNPHFSLTECERLAAVCAGRKKADKTEMIVTCGRDVFERARKAGFVDAISKFGARFLNDTCWCLIAEPVIAPDVRHIMTNSGKYAHYGPAAVGRGFHFGSLERCVDAACNGVAETALPGWLSANAIS</sequence>
<dbReference type="InterPro" id="IPR002840">
    <property type="entry name" value="PMDh-S-like_dom"/>
</dbReference>
<evidence type="ECO:0000259" key="4">
    <source>
        <dbReference type="Pfam" id="PF04412"/>
    </source>
</evidence>
<reference evidence="5 6" key="1">
    <citation type="submission" date="2015-11" db="EMBL/GenBank/DDBJ databases">
        <title>Ensifer anhuiense sp. nov., an effective nitrogen fixation bacterium with Glycine soja.</title>
        <authorList>
            <person name="Yan H."/>
            <person name="Chen W."/>
        </authorList>
    </citation>
    <scope>NUCLEOTIDE SEQUENCE [LARGE SCALE GENOMIC DNA]</scope>
    <source>
        <strain evidence="5 6">LMG 7837</strain>
    </source>
</reference>
<dbReference type="CDD" id="cd01355">
    <property type="entry name" value="AcnX"/>
    <property type="match status" value="1"/>
</dbReference>
<evidence type="ECO:0000313" key="6">
    <source>
        <dbReference type="Proteomes" id="UP000078507"/>
    </source>
</evidence>
<dbReference type="InterPro" id="IPR012047">
    <property type="entry name" value="AcnX"/>
</dbReference>
<dbReference type="Pfam" id="PF01989">
    <property type="entry name" value="AcnX_swivel_put"/>
    <property type="match status" value="1"/>
</dbReference>
<dbReference type="Gene3D" id="3.50.30.10">
    <property type="entry name" value="Phosphohistidine domain"/>
    <property type="match status" value="1"/>
</dbReference>
<dbReference type="PANTHER" id="PTHR36577:SF3">
    <property type="entry name" value="DUF521 DOMAIN PROTEIN (AFU_ORTHOLOGUE AFUA_6G00490)"/>
    <property type="match status" value="1"/>
</dbReference>
<gene>
    <name evidence="5" type="ORF">ATB98_12420</name>
</gene>
<proteinExistence type="predicted"/>
<dbReference type="PANTHER" id="PTHR36577">
    <property type="entry name" value="DUF521 DOMAIN PROTEIN (AFU_ORTHOLOGUE AFUA_6G00490)"/>
    <property type="match status" value="1"/>
</dbReference>
<dbReference type="InterPro" id="IPR007506">
    <property type="entry name" value="PMDh-L-like_dom"/>
</dbReference>
<dbReference type="Pfam" id="PF04412">
    <property type="entry name" value="AcnX"/>
    <property type="match status" value="1"/>
</dbReference>
<name>A0A178YSF8_SINSA</name>
<dbReference type="OrthoDB" id="1550274at2"/>
<dbReference type="GO" id="GO:0016829">
    <property type="term" value="F:lyase activity"/>
    <property type="evidence" value="ECO:0007669"/>
    <property type="project" value="UniProtKB-KW"/>
</dbReference>
<evidence type="ECO:0008006" key="7">
    <source>
        <dbReference type="Google" id="ProtNLM"/>
    </source>
</evidence>
<keyword evidence="1" id="KW-0408">Iron</keyword>